<dbReference type="Gene3D" id="3.40.50.1970">
    <property type="match status" value="1"/>
</dbReference>
<sequence>MLETFGVMRTPHSILFGPGQRHVVGKVAAAIGRRALICTDQRFATTPEMDQILASLEQQGVEARVFDGTQPELPVQGVYDCVAQFQDFEPQLVIGLGGGSCMDLAKLVSLVFTHGGPLDAYYGEFKVPGPIIPVVAIATTSGTGSEVTPVAVLADQSRDLKVGISSPYLIPHTAICDPELTLSCPPGLTALSGADALTHAIEAFTAVRHPFEPDLALKRVFVGKNLFSDHHALSAIRVITANLRRAVDDGSDLQARSMLMAGAVSAGLAFGVAGTAAAHAIQYPVGALTHTAHGLGVAALLPYVMAFNAPACEQDLKEVAMAMGVNEADASARTAIDRTRELCRSVGIPATLQALGLAADKLDWVAEQSMLSARLINNNPRPLQVSDVREIVDAAFHGRN</sequence>
<dbReference type="InterPro" id="IPR001670">
    <property type="entry name" value="ADH_Fe/GldA"/>
</dbReference>
<proteinExistence type="inferred from homology"/>
<dbReference type="PANTHER" id="PTHR11496:SF102">
    <property type="entry name" value="ALCOHOL DEHYDROGENASE 4"/>
    <property type="match status" value="1"/>
</dbReference>
<dbReference type="PROSITE" id="PS00913">
    <property type="entry name" value="ADH_IRON_1"/>
    <property type="match status" value="1"/>
</dbReference>
<dbReference type="AlphaFoldDB" id="A0A261VCQ9"/>
<feature type="domain" description="Alcohol dehydrogenase iron-type/glycerol dehydrogenase GldA" evidence="5">
    <location>
        <begin position="11"/>
        <end position="178"/>
    </location>
</feature>
<evidence type="ECO:0000313" key="8">
    <source>
        <dbReference type="Proteomes" id="UP000216429"/>
    </source>
</evidence>
<dbReference type="Gene3D" id="1.20.1090.10">
    <property type="entry name" value="Dehydroquinate synthase-like - alpha domain"/>
    <property type="match status" value="1"/>
</dbReference>
<dbReference type="InterPro" id="IPR018211">
    <property type="entry name" value="ADH_Fe_CS"/>
</dbReference>
<dbReference type="Pfam" id="PF25137">
    <property type="entry name" value="ADH_Fe_C"/>
    <property type="match status" value="1"/>
</dbReference>
<evidence type="ECO:0000313" key="7">
    <source>
        <dbReference type="EMBL" id="OZI70943.1"/>
    </source>
</evidence>
<evidence type="ECO:0000256" key="1">
    <source>
        <dbReference type="ARBA" id="ARBA00001962"/>
    </source>
</evidence>
<accession>A0A261VCQ9</accession>
<comment type="caution">
    <text evidence="7">The sequence shown here is derived from an EMBL/GenBank/DDBJ whole genome shotgun (WGS) entry which is preliminary data.</text>
</comment>
<gene>
    <name evidence="7" type="ORF">CAL22_13675</name>
</gene>
<dbReference type="Proteomes" id="UP000216429">
    <property type="component" value="Unassembled WGS sequence"/>
</dbReference>
<dbReference type="GO" id="GO:0046872">
    <property type="term" value="F:metal ion binding"/>
    <property type="evidence" value="ECO:0007669"/>
    <property type="project" value="InterPro"/>
</dbReference>
<protein>
    <submittedName>
        <fullName evidence="7">Alcohol dehydrogenase</fullName>
    </submittedName>
</protein>
<evidence type="ECO:0000259" key="5">
    <source>
        <dbReference type="Pfam" id="PF00465"/>
    </source>
</evidence>
<feature type="domain" description="Fe-containing alcohol dehydrogenase-like C-terminal" evidence="6">
    <location>
        <begin position="189"/>
        <end position="395"/>
    </location>
</feature>
<dbReference type="InterPro" id="IPR039697">
    <property type="entry name" value="Alcohol_dehydrogenase_Fe"/>
</dbReference>
<dbReference type="RefSeq" id="WP_094814152.1">
    <property type="nucleotide sequence ID" value="NZ_NEVU01000003.1"/>
</dbReference>
<dbReference type="InterPro" id="IPR056798">
    <property type="entry name" value="ADH_Fe_C"/>
</dbReference>
<evidence type="ECO:0000256" key="4">
    <source>
        <dbReference type="ARBA" id="ARBA00023027"/>
    </source>
</evidence>
<evidence type="ECO:0000256" key="3">
    <source>
        <dbReference type="ARBA" id="ARBA00023002"/>
    </source>
</evidence>
<dbReference type="Pfam" id="PF00465">
    <property type="entry name" value="Fe-ADH"/>
    <property type="match status" value="1"/>
</dbReference>
<dbReference type="EMBL" id="NEVU01000003">
    <property type="protein sequence ID" value="OZI70943.1"/>
    <property type="molecule type" value="Genomic_DNA"/>
</dbReference>
<name>A0A261VCQ9_9BORD</name>
<keyword evidence="3" id="KW-0560">Oxidoreductase</keyword>
<evidence type="ECO:0000256" key="2">
    <source>
        <dbReference type="ARBA" id="ARBA00007358"/>
    </source>
</evidence>
<dbReference type="CDD" id="cd08191">
    <property type="entry name" value="Fe-ADH-like"/>
    <property type="match status" value="1"/>
</dbReference>
<keyword evidence="8" id="KW-1185">Reference proteome</keyword>
<dbReference type="GO" id="GO:0004022">
    <property type="term" value="F:alcohol dehydrogenase (NAD+) activity"/>
    <property type="evidence" value="ECO:0007669"/>
    <property type="project" value="TreeGrafter"/>
</dbReference>
<reference evidence="8" key="1">
    <citation type="submission" date="2017-05" db="EMBL/GenBank/DDBJ databases">
        <title>Complete and WGS of Bordetella genogroups.</title>
        <authorList>
            <person name="Spilker T."/>
            <person name="Lipuma J."/>
        </authorList>
    </citation>
    <scope>NUCLEOTIDE SEQUENCE [LARGE SCALE GENOMIC DNA]</scope>
    <source>
        <strain evidence="8">AU6712</strain>
    </source>
</reference>
<keyword evidence="4" id="KW-0520">NAD</keyword>
<dbReference type="PANTHER" id="PTHR11496">
    <property type="entry name" value="ALCOHOL DEHYDROGENASE"/>
    <property type="match status" value="1"/>
</dbReference>
<evidence type="ECO:0000259" key="6">
    <source>
        <dbReference type="Pfam" id="PF25137"/>
    </source>
</evidence>
<comment type="similarity">
    <text evidence="2">Belongs to the iron-containing alcohol dehydrogenase family.</text>
</comment>
<comment type="cofactor">
    <cofactor evidence="1">
        <name>Fe cation</name>
        <dbReference type="ChEBI" id="CHEBI:24875"/>
    </cofactor>
</comment>
<organism evidence="7 8">
    <name type="scientific">Bordetella genomosp. 12</name>
    <dbReference type="NCBI Taxonomy" id="463035"/>
    <lineage>
        <taxon>Bacteria</taxon>
        <taxon>Pseudomonadati</taxon>
        <taxon>Pseudomonadota</taxon>
        <taxon>Betaproteobacteria</taxon>
        <taxon>Burkholderiales</taxon>
        <taxon>Alcaligenaceae</taxon>
        <taxon>Bordetella</taxon>
    </lineage>
</organism>
<dbReference type="SUPFAM" id="SSF56796">
    <property type="entry name" value="Dehydroquinate synthase-like"/>
    <property type="match status" value="1"/>
</dbReference>
<dbReference type="OrthoDB" id="9815791at2"/>
<dbReference type="FunFam" id="3.40.50.1970:FF:000003">
    <property type="entry name" value="Alcohol dehydrogenase, iron-containing"/>
    <property type="match status" value="1"/>
</dbReference>